<dbReference type="InParanoid" id="S8E9Z0"/>
<gene>
    <name evidence="1" type="ORF">FOMPIDRAFT_1048880</name>
</gene>
<dbReference type="Proteomes" id="UP000015241">
    <property type="component" value="Unassembled WGS sequence"/>
</dbReference>
<accession>S8E9Z0</accession>
<dbReference type="HOGENOM" id="CLU_1777486_0_0_1"/>
<dbReference type="EMBL" id="KE504142">
    <property type="protein sequence ID" value="EPT01448.1"/>
    <property type="molecule type" value="Genomic_DNA"/>
</dbReference>
<proteinExistence type="predicted"/>
<evidence type="ECO:0000313" key="1">
    <source>
        <dbReference type="EMBL" id="EPT01448.1"/>
    </source>
</evidence>
<organism evidence="1 2">
    <name type="scientific">Fomitopsis schrenkii</name>
    <name type="common">Brown rot fungus</name>
    <dbReference type="NCBI Taxonomy" id="2126942"/>
    <lineage>
        <taxon>Eukaryota</taxon>
        <taxon>Fungi</taxon>
        <taxon>Dikarya</taxon>
        <taxon>Basidiomycota</taxon>
        <taxon>Agaricomycotina</taxon>
        <taxon>Agaricomycetes</taxon>
        <taxon>Polyporales</taxon>
        <taxon>Fomitopsis</taxon>
    </lineage>
</organism>
<keyword evidence="2" id="KW-1185">Reference proteome</keyword>
<name>S8E9Z0_FOMSC</name>
<sequence>MAKIDVFDTIWGFRDGDLSNPEKTFPCEELREMANGYLWIPPRKYGYKGRCPPVSAFIELPSEELLDNYAPGLGRGQCTEHRRALELLGARITRWKVLKDLESTYGGRVLLPEFCQALDEPEMGGLTEERVRELQEEYYKMCYEDE</sequence>
<dbReference type="AlphaFoldDB" id="S8E9Z0"/>
<protein>
    <submittedName>
        <fullName evidence="1">Uncharacterized protein</fullName>
    </submittedName>
</protein>
<evidence type="ECO:0000313" key="2">
    <source>
        <dbReference type="Proteomes" id="UP000015241"/>
    </source>
</evidence>
<reference evidence="1 2" key="1">
    <citation type="journal article" date="2012" name="Science">
        <title>The Paleozoic origin of enzymatic lignin decomposition reconstructed from 31 fungal genomes.</title>
        <authorList>
            <person name="Floudas D."/>
            <person name="Binder M."/>
            <person name="Riley R."/>
            <person name="Barry K."/>
            <person name="Blanchette R.A."/>
            <person name="Henrissat B."/>
            <person name="Martinez A.T."/>
            <person name="Otillar R."/>
            <person name="Spatafora J.W."/>
            <person name="Yadav J.S."/>
            <person name="Aerts A."/>
            <person name="Benoit I."/>
            <person name="Boyd A."/>
            <person name="Carlson A."/>
            <person name="Copeland A."/>
            <person name="Coutinho P.M."/>
            <person name="de Vries R.P."/>
            <person name="Ferreira P."/>
            <person name="Findley K."/>
            <person name="Foster B."/>
            <person name="Gaskell J."/>
            <person name="Glotzer D."/>
            <person name="Gorecki P."/>
            <person name="Heitman J."/>
            <person name="Hesse C."/>
            <person name="Hori C."/>
            <person name="Igarashi K."/>
            <person name="Jurgens J.A."/>
            <person name="Kallen N."/>
            <person name="Kersten P."/>
            <person name="Kohler A."/>
            <person name="Kuees U."/>
            <person name="Kumar T.K.A."/>
            <person name="Kuo A."/>
            <person name="LaButti K."/>
            <person name="Larrondo L.F."/>
            <person name="Lindquist E."/>
            <person name="Ling A."/>
            <person name="Lombard V."/>
            <person name="Lucas S."/>
            <person name="Lundell T."/>
            <person name="Martin R."/>
            <person name="McLaughlin D.J."/>
            <person name="Morgenstern I."/>
            <person name="Morin E."/>
            <person name="Murat C."/>
            <person name="Nagy L.G."/>
            <person name="Nolan M."/>
            <person name="Ohm R.A."/>
            <person name="Patyshakuliyeva A."/>
            <person name="Rokas A."/>
            <person name="Ruiz-Duenas F.J."/>
            <person name="Sabat G."/>
            <person name="Salamov A."/>
            <person name="Samejima M."/>
            <person name="Schmutz J."/>
            <person name="Slot J.C."/>
            <person name="St John F."/>
            <person name="Stenlid J."/>
            <person name="Sun H."/>
            <person name="Sun S."/>
            <person name="Syed K."/>
            <person name="Tsang A."/>
            <person name="Wiebenga A."/>
            <person name="Young D."/>
            <person name="Pisabarro A."/>
            <person name="Eastwood D.C."/>
            <person name="Martin F."/>
            <person name="Cullen D."/>
            <person name="Grigoriev I.V."/>
            <person name="Hibbett D.S."/>
        </authorList>
    </citation>
    <scope>NUCLEOTIDE SEQUENCE</scope>
    <source>
        <strain evidence="2">FP-58527</strain>
    </source>
</reference>